<dbReference type="AlphaFoldDB" id="G0UR87"/>
<sequence length="119" mass="13114">MILKSHQKIDNKKRKKRKGREGGKGNLLKLAIAVDSFSGNNKALEMWRKEAGGEREKKGGKQVGGRCGGQIQKRRHSTRRVHPRASTFRATTKTSTPPSQYASGLCAQVRGGAENVEEN</sequence>
<evidence type="ECO:0000256" key="1">
    <source>
        <dbReference type="SAM" id="MobiDB-lite"/>
    </source>
</evidence>
<feature type="region of interest" description="Disordered" evidence="1">
    <location>
        <begin position="51"/>
        <end position="119"/>
    </location>
</feature>
<feature type="compositionally biased region" description="Polar residues" evidence="1">
    <location>
        <begin position="88"/>
        <end position="102"/>
    </location>
</feature>
<organism evidence="2">
    <name type="scientific">Trypanosoma congolense (strain IL3000)</name>
    <dbReference type="NCBI Taxonomy" id="1068625"/>
    <lineage>
        <taxon>Eukaryota</taxon>
        <taxon>Discoba</taxon>
        <taxon>Euglenozoa</taxon>
        <taxon>Kinetoplastea</taxon>
        <taxon>Metakinetoplastina</taxon>
        <taxon>Trypanosomatida</taxon>
        <taxon>Trypanosomatidae</taxon>
        <taxon>Trypanosoma</taxon>
        <taxon>Nannomonas</taxon>
    </lineage>
</organism>
<gene>
    <name evidence="2" type="ORF">TCIL3000_8_1090</name>
</gene>
<feature type="compositionally biased region" description="Basic residues" evidence="1">
    <location>
        <begin position="72"/>
        <end position="83"/>
    </location>
</feature>
<feature type="region of interest" description="Disordered" evidence="1">
    <location>
        <begin position="1"/>
        <end position="26"/>
    </location>
</feature>
<dbReference type="EMBL" id="HE575321">
    <property type="protein sequence ID" value="CCC91898.1"/>
    <property type="molecule type" value="Genomic_DNA"/>
</dbReference>
<reference evidence="2" key="1">
    <citation type="journal article" date="2012" name="Proc. Natl. Acad. Sci. U.S.A.">
        <title>Antigenic diversity is generated by distinct evolutionary mechanisms in African trypanosome species.</title>
        <authorList>
            <person name="Jackson A.P."/>
            <person name="Berry A."/>
            <person name="Aslett M."/>
            <person name="Allison H.C."/>
            <person name="Burton P."/>
            <person name="Vavrova-Anderson J."/>
            <person name="Brown R."/>
            <person name="Browne H."/>
            <person name="Corton N."/>
            <person name="Hauser H."/>
            <person name="Gamble J."/>
            <person name="Gilderthorp R."/>
            <person name="Marcello L."/>
            <person name="McQuillan J."/>
            <person name="Otto T.D."/>
            <person name="Quail M.A."/>
            <person name="Sanders M.J."/>
            <person name="van Tonder A."/>
            <person name="Ginger M.L."/>
            <person name="Field M.C."/>
            <person name="Barry J.D."/>
            <person name="Hertz-Fowler C."/>
            <person name="Berriman M."/>
        </authorList>
    </citation>
    <scope>NUCLEOTIDE SEQUENCE</scope>
    <source>
        <strain evidence="2">IL3000</strain>
    </source>
</reference>
<name>G0UR87_TRYCI</name>
<proteinExistence type="predicted"/>
<accession>G0UR87</accession>
<evidence type="ECO:0000313" key="2">
    <source>
        <dbReference type="EMBL" id="CCC91898.1"/>
    </source>
</evidence>
<protein>
    <submittedName>
        <fullName evidence="2">Uncharacterized protein</fullName>
    </submittedName>
</protein>